<evidence type="ECO:0000313" key="4">
    <source>
        <dbReference type="Proteomes" id="UP000315889"/>
    </source>
</evidence>
<accession>A0A520MII7</accession>
<dbReference type="GO" id="GO:0005509">
    <property type="term" value="F:calcium ion binding"/>
    <property type="evidence" value="ECO:0007669"/>
    <property type="project" value="InterPro"/>
</dbReference>
<organism evidence="3 4">
    <name type="scientific">SAR92 clade bacterium</name>
    <dbReference type="NCBI Taxonomy" id="2315479"/>
    <lineage>
        <taxon>Bacteria</taxon>
        <taxon>Pseudomonadati</taxon>
        <taxon>Pseudomonadota</taxon>
        <taxon>Gammaproteobacteria</taxon>
        <taxon>Cellvibrionales</taxon>
        <taxon>Porticoccaceae</taxon>
        <taxon>SAR92 clade</taxon>
    </lineage>
</organism>
<gene>
    <name evidence="3" type="ORF">EVB03_01925</name>
</gene>
<sequence length="386" mass="42384">MHKNLYILILISMLLLSACGGGGGDTISEANQNTAPDFTGIIDYAVDENTLDIATLQATDAEGDNITYSISGDDASLLSIGGSSGILAFQSSPDFESPQDADQDNIYSVTVSASDGQLTSSLGIIITVNDVVEGLGGVNMLLMGNSFFKPYAQRLSELAFDAEFLEHTDTVFTRGGDNGTPIGLWNNEGTNTDIKQILDAGNFDMLGMTGYYNEDDPTSGFSEWIDYALQKNPNIKIFISIPPIDFPADWQQRAEDAGFNNIRELYEFFVSDHTHTIVIDQLREMYPSTDIFSIPTGWATFDLEGMYQNDVLLDDISLFGSFESAIFTDAKGHQGEIIAYTGTLIWLNALYGVQLRTNDFDTGFNTDLHTIAEEIMDNHNPNYKQQ</sequence>
<dbReference type="EMBL" id="SHBP01000002">
    <property type="protein sequence ID" value="RZO21011.1"/>
    <property type="molecule type" value="Genomic_DNA"/>
</dbReference>
<dbReference type="SUPFAM" id="SSF49313">
    <property type="entry name" value="Cadherin-like"/>
    <property type="match status" value="1"/>
</dbReference>
<comment type="caution">
    <text evidence="3">The sequence shown here is derived from an EMBL/GenBank/DDBJ whole genome shotgun (WGS) entry which is preliminary data.</text>
</comment>
<dbReference type="CDD" id="cd11304">
    <property type="entry name" value="Cadherin_repeat"/>
    <property type="match status" value="1"/>
</dbReference>
<dbReference type="GO" id="GO:0016020">
    <property type="term" value="C:membrane"/>
    <property type="evidence" value="ECO:0007669"/>
    <property type="project" value="InterPro"/>
</dbReference>
<dbReference type="SMART" id="SM00112">
    <property type="entry name" value="CA"/>
    <property type="match status" value="1"/>
</dbReference>
<evidence type="ECO:0000259" key="2">
    <source>
        <dbReference type="PROSITE" id="PS50268"/>
    </source>
</evidence>
<dbReference type="PROSITE" id="PS51257">
    <property type="entry name" value="PROKAR_LIPOPROTEIN"/>
    <property type="match status" value="1"/>
</dbReference>
<dbReference type="InterPro" id="IPR002126">
    <property type="entry name" value="Cadherin-like_dom"/>
</dbReference>
<dbReference type="GO" id="GO:0007156">
    <property type="term" value="P:homophilic cell adhesion via plasma membrane adhesion molecules"/>
    <property type="evidence" value="ECO:0007669"/>
    <property type="project" value="InterPro"/>
</dbReference>
<evidence type="ECO:0000313" key="3">
    <source>
        <dbReference type="EMBL" id="RZO21011.1"/>
    </source>
</evidence>
<protein>
    <submittedName>
        <fullName evidence="3">Cadherin repeat domain-containing protein</fullName>
    </submittedName>
</protein>
<feature type="domain" description="Cadherin" evidence="2">
    <location>
        <begin position="53"/>
        <end position="152"/>
    </location>
</feature>
<dbReference type="Gene3D" id="2.60.40.60">
    <property type="entry name" value="Cadherins"/>
    <property type="match status" value="1"/>
</dbReference>
<dbReference type="Proteomes" id="UP000315889">
    <property type="component" value="Unassembled WGS sequence"/>
</dbReference>
<dbReference type="InterPro" id="IPR015919">
    <property type="entry name" value="Cadherin-like_sf"/>
</dbReference>
<dbReference type="AlphaFoldDB" id="A0A520MII7"/>
<name>A0A520MII7_9GAMM</name>
<keyword evidence="1" id="KW-0732">Signal</keyword>
<reference evidence="3 4" key="1">
    <citation type="submission" date="2019-02" db="EMBL/GenBank/DDBJ databases">
        <title>Prokaryotic population dynamics and viral predation in marine succession experiment using metagenomics: the confinement effect.</title>
        <authorList>
            <person name="Haro-Moreno J.M."/>
            <person name="Rodriguez-Valera F."/>
            <person name="Lopez-Perez M."/>
        </authorList>
    </citation>
    <scope>NUCLEOTIDE SEQUENCE [LARGE SCALE GENOMIC DNA]</scope>
    <source>
        <strain evidence="3">MED-G170</strain>
    </source>
</reference>
<evidence type="ECO:0000256" key="1">
    <source>
        <dbReference type="SAM" id="SignalP"/>
    </source>
</evidence>
<feature type="signal peptide" evidence="1">
    <location>
        <begin position="1"/>
        <end position="23"/>
    </location>
</feature>
<feature type="chain" id="PRO_5021939114" evidence="1">
    <location>
        <begin position="24"/>
        <end position="386"/>
    </location>
</feature>
<proteinExistence type="predicted"/>
<dbReference type="PROSITE" id="PS50268">
    <property type="entry name" value="CADHERIN_2"/>
    <property type="match status" value="1"/>
</dbReference>